<dbReference type="AlphaFoldDB" id="U4Q355"/>
<reference evidence="1 2" key="1">
    <citation type="journal article" date="2013" name="Genome Announc.">
        <title>Complete Genome Sequence of the Sesbania Symbiont and Rice Growth-Promoting Endophyte Rhizobium sp. Strain IRBG74.</title>
        <authorList>
            <person name="Crook M.B."/>
            <person name="Mitra S."/>
            <person name="Ane J.M."/>
            <person name="Sadowsky M.J."/>
            <person name="Gyaneshwar P."/>
        </authorList>
    </citation>
    <scope>NUCLEOTIDE SEQUENCE [LARGE SCALE GENOMIC DNA]</scope>
    <source>
        <strain evidence="1 2">IRBG74</strain>
    </source>
</reference>
<organism evidence="1 2">
    <name type="scientific">Agrobacterium pusense</name>
    <dbReference type="NCBI Taxonomy" id="648995"/>
    <lineage>
        <taxon>Bacteria</taxon>
        <taxon>Pseudomonadati</taxon>
        <taxon>Pseudomonadota</taxon>
        <taxon>Alphaproteobacteria</taxon>
        <taxon>Hyphomicrobiales</taxon>
        <taxon>Rhizobiaceae</taxon>
        <taxon>Rhizobium/Agrobacterium group</taxon>
        <taxon>Agrobacterium</taxon>
    </lineage>
</organism>
<dbReference type="EMBL" id="HG518323">
    <property type="protein sequence ID" value="CDI11720.1"/>
    <property type="molecule type" value="Genomic_DNA"/>
</dbReference>
<accession>U4Q355</accession>
<evidence type="ECO:0000313" key="2">
    <source>
        <dbReference type="Proteomes" id="UP000016944"/>
    </source>
</evidence>
<name>U4Q355_9HYPH</name>
<dbReference type="Proteomes" id="UP000016944">
    <property type="component" value="Chromosome II"/>
</dbReference>
<evidence type="ECO:0000313" key="1">
    <source>
        <dbReference type="EMBL" id="CDI11720.1"/>
    </source>
</evidence>
<proteinExistence type="predicted"/>
<dbReference type="HOGENOM" id="CLU_2993646_0_0_5"/>
<protein>
    <submittedName>
        <fullName evidence="1">Uncharacterized protein</fullName>
    </submittedName>
</protein>
<dbReference type="KEGG" id="rir:BN877_II1936"/>
<gene>
    <name evidence="1" type="ORF">BN877_II1936</name>
</gene>
<sequence length="57" mass="6286">MSRASSPKRMLRRAAYALTPRTASTVEPSAHARDYRGLNLELAQPAVQAISKFRSAQ</sequence>